<protein>
    <submittedName>
        <fullName evidence="1">Uncharacterized protein</fullName>
    </submittedName>
</protein>
<evidence type="ECO:0000313" key="2">
    <source>
        <dbReference type="Proteomes" id="UP000297422"/>
    </source>
</evidence>
<comment type="caution">
    <text evidence="1">The sequence shown here is derived from an EMBL/GenBank/DDBJ whole genome shotgun (WGS) entry which is preliminary data.</text>
</comment>
<accession>A0ABY2N515</accession>
<dbReference type="EMBL" id="RQGT01000067">
    <property type="protein sequence ID" value="TGM16836.1"/>
    <property type="molecule type" value="Genomic_DNA"/>
</dbReference>
<proteinExistence type="predicted"/>
<keyword evidence="2" id="KW-1185">Reference proteome</keyword>
<reference evidence="2" key="1">
    <citation type="journal article" date="2019" name="PLoS Negl. Trop. Dis.">
        <title>Revisiting the worldwide diversity of Leptospira species in the environment.</title>
        <authorList>
            <person name="Vincent A.T."/>
            <person name="Schiettekatte O."/>
            <person name="Bourhy P."/>
            <person name="Veyrier F.J."/>
            <person name="Picardeau M."/>
        </authorList>
    </citation>
    <scope>NUCLEOTIDE SEQUENCE [LARGE SCALE GENOMIC DNA]</scope>
    <source>
        <strain evidence="2">201702407</strain>
    </source>
</reference>
<dbReference type="Proteomes" id="UP000297422">
    <property type="component" value="Unassembled WGS sequence"/>
</dbReference>
<name>A0ABY2N515_9LEPT</name>
<organism evidence="1 2">
    <name type="scientific">Leptospira stimsonii</name>
    <dbReference type="NCBI Taxonomy" id="2202203"/>
    <lineage>
        <taxon>Bacteria</taxon>
        <taxon>Pseudomonadati</taxon>
        <taxon>Spirochaetota</taxon>
        <taxon>Spirochaetia</taxon>
        <taxon>Leptospirales</taxon>
        <taxon>Leptospiraceae</taxon>
        <taxon>Leptospira</taxon>
    </lineage>
</organism>
<dbReference type="RefSeq" id="WP_135684787.1">
    <property type="nucleotide sequence ID" value="NZ_RQEQ01000023.1"/>
</dbReference>
<sequence>MSSYFSTILFFRKPLEICIKGRSSHIYGPHGQVCYNYGKDALLSTAIHSLLQLRFQFTLDHPQTNISVSFPKKNVILSGARRR</sequence>
<evidence type="ECO:0000313" key="1">
    <source>
        <dbReference type="EMBL" id="TGM16836.1"/>
    </source>
</evidence>
<gene>
    <name evidence="1" type="ORF">EHQ90_08835</name>
</gene>